<organism evidence="1 2">
    <name type="scientific">Paenirhodobacter populi</name>
    <dbReference type="NCBI Taxonomy" id="2306993"/>
    <lineage>
        <taxon>Bacteria</taxon>
        <taxon>Pseudomonadati</taxon>
        <taxon>Pseudomonadota</taxon>
        <taxon>Alphaproteobacteria</taxon>
        <taxon>Rhodobacterales</taxon>
        <taxon>Rhodobacter group</taxon>
        <taxon>Paenirhodobacter</taxon>
    </lineage>
</organism>
<dbReference type="RefSeq" id="WP_128209645.1">
    <property type="nucleotide sequence ID" value="NZ_JBHRSO010000024.1"/>
</dbReference>
<sequence length="186" mass="20267">MSRDLSPANAAALAADRVRIIALFEGEFASGTVRLWSGLGSLVWGGRTWAGAGTLMGIGSIEETNEVTANGASISLSGVPLDLVQIAIDEAQQGAPGRLYLGFMSEDWQLLADPELIFAGLLDVPQIEEGADTCTVTISYENQLIDLQRAREWRYTDESQKTLYPGDRGFEFVTTIQDMDLDWEMS</sequence>
<reference evidence="1 2" key="1">
    <citation type="submission" date="2019-01" db="EMBL/GenBank/DDBJ databases">
        <title>Sinorhodobacter populi sp. nov. isolated from the symptomatic bark tissue of Populus euramericana canker.</title>
        <authorList>
            <person name="Xu G."/>
        </authorList>
    </citation>
    <scope>NUCLEOTIDE SEQUENCE [LARGE SCALE GENOMIC DNA]</scope>
    <source>
        <strain evidence="1 2">SK2B-1</strain>
    </source>
</reference>
<gene>
    <name evidence="1" type="ORF">D2T30_15650</name>
</gene>
<evidence type="ECO:0000313" key="2">
    <source>
        <dbReference type="Proteomes" id="UP000284476"/>
    </source>
</evidence>
<comment type="caution">
    <text evidence="1">The sequence shown here is derived from an EMBL/GenBank/DDBJ whole genome shotgun (WGS) entry which is preliminary data.</text>
</comment>
<dbReference type="AlphaFoldDB" id="A0A443JE72"/>
<evidence type="ECO:0000313" key="1">
    <source>
        <dbReference type="EMBL" id="RWR18794.1"/>
    </source>
</evidence>
<proteinExistence type="predicted"/>
<protein>
    <recommendedName>
        <fullName evidence="3">DUF2163 domain-containing protein</fullName>
    </recommendedName>
</protein>
<accession>A0A443JE72</accession>
<evidence type="ECO:0008006" key="3">
    <source>
        <dbReference type="Google" id="ProtNLM"/>
    </source>
</evidence>
<dbReference type="Proteomes" id="UP000284476">
    <property type="component" value="Unassembled WGS sequence"/>
</dbReference>
<name>A0A443JE72_9RHOB</name>
<dbReference type="EMBL" id="SAUZ01000018">
    <property type="protein sequence ID" value="RWR18794.1"/>
    <property type="molecule type" value="Genomic_DNA"/>
</dbReference>